<comment type="caution">
    <text evidence="2">The sequence shown here is derived from an EMBL/GenBank/DDBJ whole genome shotgun (WGS) entry which is preliminary data.</text>
</comment>
<dbReference type="Proteomes" id="UP000224044">
    <property type="component" value="Unassembled WGS sequence"/>
</dbReference>
<feature type="transmembrane region" description="Helical" evidence="1">
    <location>
        <begin position="9"/>
        <end position="27"/>
    </location>
</feature>
<evidence type="ECO:0000313" key="3">
    <source>
        <dbReference type="Proteomes" id="UP000224044"/>
    </source>
</evidence>
<proteinExistence type="predicted"/>
<name>A0AAP8F2Q0_9BACI</name>
<dbReference type="RefSeq" id="WP_097882626.1">
    <property type="nucleotide sequence ID" value="NZ_JBALNA010000159.1"/>
</dbReference>
<evidence type="ECO:0000256" key="1">
    <source>
        <dbReference type="SAM" id="Phobius"/>
    </source>
</evidence>
<dbReference type="AlphaFoldDB" id="A0AAP8F2Q0"/>
<gene>
    <name evidence="2" type="ORF">COF62_16300</name>
</gene>
<keyword evidence="1" id="KW-0472">Membrane</keyword>
<reference evidence="2 3" key="1">
    <citation type="submission" date="2017-09" db="EMBL/GenBank/DDBJ databases">
        <title>Large-scale bioinformatics analysis of Bacillus genomes uncovers conserved roles of natural products in bacterial physiology.</title>
        <authorList>
            <consortium name="Agbiome Team Llc"/>
            <person name="Bleich R.M."/>
            <person name="Grubbs K.J."/>
            <person name="Santa Maria K.C."/>
            <person name="Allen S.E."/>
            <person name="Farag S."/>
            <person name="Shank E.A."/>
            <person name="Bowers A."/>
        </authorList>
    </citation>
    <scope>NUCLEOTIDE SEQUENCE [LARGE SCALE GENOMIC DNA]</scope>
    <source>
        <strain evidence="2 3">AFS042148</strain>
    </source>
</reference>
<protein>
    <submittedName>
        <fullName evidence="2">Uncharacterized protein</fullName>
    </submittedName>
</protein>
<organism evidence="2 3">
    <name type="scientific">Bacillus toyonensis</name>
    <dbReference type="NCBI Taxonomy" id="155322"/>
    <lineage>
        <taxon>Bacteria</taxon>
        <taxon>Bacillati</taxon>
        <taxon>Bacillota</taxon>
        <taxon>Bacilli</taxon>
        <taxon>Bacillales</taxon>
        <taxon>Bacillaceae</taxon>
        <taxon>Bacillus</taxon>
        <taxon>Bacillus cereus group</taxon>
    </lineage>
</organism>
<keyword evidence="1" id="KW-0812">Transmembrane</keyword>
<feature type="transmembrane region" description="Helical" evidence="1">
    <location>
        <begin position="33"/>
        <end position="49"/>
    </location>
</feature>
<evidence type="ECO:0000313" key="2">
    <source>
        <dbReference type="EMBL" id="PHE11408.1"/>
    </source>
</evidence>
<accession>A0AAP8F2Q0</accession>
<sequence length="69" mass="8079">MKELHLKDLFAMIGVLLSAIVWLRFYFTTKKKIFIGIAILTVVAGFFTFKNMGFTIESFENFFFSVERN</sequence>
<dbReference type="EMBL" id="NUSY01000023">
    <property type="protein sequence ID" value="PHE11408.1"/>
    <property type="molecule type" value="Genomic_DNA"/>
</dbReference>
<keyword evidence="1" id="KW-1133">Transmembrane helix</keyword>